<sequence length="335" mass="37991">MVQVLFHIGMGKTGTTSIQAALDQSDAALQKSSCSYLGMWMDFLGREFSGPGGFANFLALDPKLKIRQAEKFYEYLLTESKRGATEKFIISNEGFLTRLNKMKPFFKRLEQLVELRLVAYARPVKSWLPSACSQWGVLHKTNSGPIENLHVAGERMISQYSVINDWDRLFGKSFCLRQFDSGKDILEDFSQVIGVKISAGAKKRQVRLPVAEQMLRASFNNQVQGISLPKDFDEIIKGRRGGDLPSGLEEKFEFLFDYSSLAPVIEKHKSEIQAIEKKFGLDLMSGSLPEMHEYREREIINFIVGNLMDIVSSHALEIERLKAKIEELESFPNTM</sequence>
<name>A0A8J7CUF9_9RHOB</name>
<dbReference type="Proteomes" id="UP000609121">
    <property type="component" value="Unassembled WGS sequence"/>
</dbReference>
<dbReference type="AlphaFoldDB" id="A0A8J7CUF9"/>
<evidence type="ECO:0000313" key="1">
    <source>
        <dbReference type="EMBL" id="MBE3637439.1"/>
    </source>
</evidence>
<protein>
    <recommendedName>
        <fullName evidence="3">Sulfotransferase family protein</fullName>
    </recommendedName>
</protein>
<keyword evidence="2" id="KW-1185">Reference proteome</keyword>
<dbReference type="EMBL" id="JACVXA010000009">
    <property type="protein sequence ID" value="MBE3637439.1"/>
    <property type="molecule type" value="Genomic_DNA"/>
</dbReference>
<evidence type="ECO:0000313" key="2">
    <source>
        <dbReference type="Proteomes" id="UP000609121"/>
    </source>
</evidence>
<accession>A0A8J7CUF9</accession>
<dbReference type="InterPro" id="IPR027417">
    <property type="entry name" value="P-loop_NTPase"/>
</dbReference>
<proteinExistence type="predicted"/>
<dbReference type="RefSeq" id="WP_193180042.1">
    <property type="nucleotide sequence ID" value="NZ_JACVXA010000009.1"/>
</dbReference>
<dbReference type="SUPFAM" id="SSF52540">
    <property type="entry name" value="P-loop containing nucleoside triphosphate hydrolases"/>
    <property type="match status" value="1"/>
</dbReference>
<gene>
    <name evidence="1" type="ORF">ICN82_04385</name>
</gene>
<evidence type="ECO:0008006" key="3">
    <source>
        <dbReference type="Google" id="ProtNLM"/>
    </source>
</evidence>
<reference evidence="1" key="1">
    <citation type="submission" date="2020-09" db="EMBL/GenBank/DDBJ databases">
        <title>A novel bacterium of genus Mangrovicoccus, isolated from South China Sea.</title>
        <authorList>
            <person name="Huang H."/>
            <person name="Mo K."/>
            <person name="Hu Y."/>
        </authorList>
    </citation>
    <scope>NUCLEOTIDE SEQUENCE</scope>
    <source>
        <strain evidence="1">HB182678</strain>
    </source>
</reference>
<comment type="caution">
    <text evidence="1">The sequence shown here is derived from an EMBL/GenBank/DDBJ whole genome shotgun (WGS) entry which is preliminary data.</text>
</comment>
<organism evidence="1 2">
    <name type="scientific">Mangrovicoccus algicola</name>
    <dbReference type="NCBI Taxonomy" id="2771008"/>
    <lineage>
        <taxon>Bacteria</taxon>
        <taxon>Pseudomonadati</taxon>
        <taxon>Pseudomonadota</taxon>
        <taxon>Alphaproteobacteria</taxon>
        <taxon>Rhodobacterales</taxon>
        <taxon>Paracoccaceae</taxon>
        <taxon>Mangrovicoccus</taxon>
    </lineage>
</organism>